<evidence type="ECO:0000256" key="1">
    <source>
        <dbReference type="SAM" id="Phobius"/>
    </source>
</evidence>
<sequence>MRCHNANWISEILQVKEHSLMDLYLSYEQCDEFDENLLLTFLKAQRPRFKLVFTSTQQNMEPFVGKLMKFVDQNLVRGYGPKQTEDNGLVRWARTRVTINSGESIIVSLLPFYIVVSSILAAIFSIMPYPIAKLAYGLRSRLTDLTTNRELYSLQIAAGYVPLCPLKLQTVQENVQNIHFACENKTVSAHKIYDTQYKSAPIEIINEDVLVNVGGESIGLHFLDAEALKSNIFDHFFCNPTILDIKNCRVSKPFYETIRKLFPKTNFIFLVADIFTSSFVNFTDLLTAFPNVQTVNAMYYHNANWISEILQVKQHSLMDLTLSYTCIEQCGEFDANNLLTFLKAQRPGFQLMLFMPKQKVGPFITELMKFVDQKLARGFGPKQTDSNGTVRWTNTRFKVFNGYEINKTWYLPRGNNVQVL</sequence>
<keyword evidence="1" id="KW-1133">Transmembrane helix</keyword>
<reference evidence="3" key="2">
    <citation type="submission" date="2020-10" db="UniProtKB">
        <authorList>
            <consortium name="WormBaseParasite"/>
        </authorList>
    </citation>
    <scope>IDENTIFICATION</scope>
</reference>
<feature type="transmembrane region" description="Helical" evidence="1">
    <location>
        <begin position="110"/>
        <end position="132"/>
    </location>
</feature>
<protein>
    <submittedName>
        <fullName evidence="3">F-box domain-containing protein</fullName>
    </submittedName>
</protein>
<reference evidence="2" key="1">
    <citation type="journal article" date="2013" name="Genetics">
        <title>The draft genome and transcriptome of Panagrellus redivivus are shaped by the harsh demands of a free-living lifestyle.</title>
        <authorList>
            <person name="Srinivasan J."/>
            <person name="Dillman A.R."/>
            <person name="Macchietto M.G."/>
            <person name="Heikkinen L."/>
            <person name="Lakso M."/>
            <person name="Fracchia K.M."/>
            <person name="Antoshechkin I."/>
            <person name="Mortazavi A."/>
            <person name="Wong G."/>
            <person name="Sternberg P.W."/>
        </authorList>
    </citation>
    <scope>NUCLEOTIDE SEQUENCE [LARGE SCALE GENOMIC DNA]</scope>
    <source>
        <strain evidence="2">MT8872</strain>
    </source>
</reference>
<dbReference type="Proteomes" id="UP000492821">
    <property type="component" value="Unassembled WGS sequence"/>
</dbReference>
<keyword evidence="1" id="KW-0472">Membrane</keyword>
<evidence type="ECO:0000313" key="3">
    <source>
        <dbReference type="WBParaSite" id="Pan_g17562.t1"/>
    </source>
</evidence>
<accession>A0A7E4V7I7</accession>
<keyword evidence="1" id="KW-0812">Transmembrane</keyword>
<evidence type="ECO:0000313" key="2">
    <source>
        <dbReference type="Proteomes" id="UP000492821"/>
    </source>
</evidence>
<organism evidence="2 3">
    <name type="scientific">Panagrellus redivivus</name>
    <name type="common">Microworm</name>
    <dbReference type="NCBI Taxonomy" id="6233"/>
    <lineage>
        <taxon>Eukaryota</taxon>
        <taxon>Metazoa</taxon>
        <taxon>Ecdysozoa</taxon>
        <taxon>Nematoda</taxon>
        <taxon>Chromadorea</taxon>
        <taxon>Rhabditida</taxon>
        <taxon>Tylenchina</taxon>
        <taxon>Panagrolaimomorpha</taxon>
        <taxon>Panagrolaimoidea</taxon>
        <taxon>Panagrolaimidae</taxon>
        <taxon>Panagrellus</taxon>
    </lineage>
</organism>
<keyword evidence="2" id="KW-1185">Reference proteome</keyword>
<name>A0A7E4V7I7_PANRE</name>
<dbReference type="WBParaSite" id="Pan_g17562.t1">
    <property type="protein sequence ID" value="Pan_g17562.t1"/>
    <property type="gene ID" value="Pan_g17562"/>
</dbReference>
<proteinExistence type="predicted"/>
<dbReference type="AlphaFoldDB" id="A0A7E4V7I7"/>